<evidence type="ECO:0000256" key="1">
    <source>
        <dbReference type="ARBA" id="ARBA00005256"/>
    </source>
</evidence>
<dbReference type="InterPro" id="IPR040815">
    <property type="entry name" value="Nas2_N"/>
</dbReference>
<evidence type="ECO:0000256" key="3">
    <source>
        <dbReference type="ARBA" id="ARBA00023186"/>
    </source>
</evidence>
<dbReference type="Pfam" id="PF17820">
    <property type="entry name" value="PDZ_6"/>
    <property type="match status" value="1"/>
</dbReference>
<dbReference type="Gene3D" id="6.10.140.1710">
    <property type="match status" value="1"/>
</dbReference>
<dbReference type="Gene3D" id="2.30.42.10">
    <property type="match status" value="1"/>
</dbReference>
<protein>
    <recommendedName>
        <fullName evidence="2">26S proteasome non-ATPase regulatory subunit 9</fullName>
    </recommendedName>
    <alternativeName>
        <fullName evidence="4">26S proteasome regulatory subunit p27</fullName>
    </alternativeName>
</protein>
<organism evidence="6 7">
    <name type="scientific">Polyplax serrata</name>
    <name type="common">Common mouse louse</name>
    <dbReference type="NCBI Taxonomy" id="468196"/>
    <lineage>
        <taxon>Eukaryota</taxon>
        <taxon>Metazoa</taxon>
        <taxon>Ecdysozoa</taxon>
        <taxon>Arthropoda</taxon>
        <taxon>Hexapoda</taxon>
        <taxon>Insecta</taxon>
        <taxon>Pterygota</taxon>
        <taxon>Neoptera</taxon>
        <taxon>Paraneoptera</taxon>
        <taxon>Psocodea</taxon>
        <taxon>Troctomorpha</taxon>
        <taxon>Phthiraptera</taxon>
        <taxon>Anoplura</taxon>
        <taxon>Polyplacidae</taxon>
        <taxon>Polyplax</taxon>
    </lineage>
</organism>
<keyword evidence="3" id="KW-0143">Chaperone</keyword>
<name>A0AAN8S5R8_POLSC</name>
<comment type="caution">
    <text evidence="6">The sequence shown here is derived from an EMBL/GenBank/DDBJ whole genome shotgun (WGS) entry which is preliminary data.</text>
</comment>
<dbReference type="InterPro" id="IPR001478">
    <property type="entry name" value="PDZ"/>
</dbReference>
<dbReference type="EMBL" id="JAWJWE010000003">
    <property type="protein sequence ID" value="KAK6639540.1"/>
    <property type="molecule type" value="Genomic_DNA"/>
</dbReference>
<dbReference type="InterPro" id="IPR035269">
    <property type="entry name" value="PSMD9"/>
</dbReference>
<dbReference type="SUPFAM" id="SSF50156">
    <property type="entry name" value="PDZ domain-like"/>
    <property type="match status" value="1"/>
</dbReference>
<dbReference type="PANTHER" id="PTHR12651">
    <property type="entry name" value="26S PROTEASOME NON-ATPASE REGULATORY SUBUNIT 9"/>
    <property type="match status" value="1"/>
</dbReference>
<dbReference type="Proteomes" id="UP001372834">
    <property type="component" value="Unassembled WGS sequence"/>
</dbReference>
<dbReference type="AlphaFoldDB" id="A0AAN8S5R8"/>
<dbReference type="GO" id="GO:0005634">
    <property type="term" value="C:nucleus"/>
    <property type="evidence" value="ECO:0007669"/>
    <property type="project" value="TreeGrafter"/>
</dbReference>
<dbReference type="SMART" id="SM00228">
    <property type="entry name" value="PDZ"/>
    <property type="match status" value="1"/>
</dbReference>
<comment type="similarity">
    <text evidence="1">Belongs to the proteasome subunit p27 family.</text>
</comment>
<proteinExistence type="inferred from homology"/>
<sequence>MESDQPVTRESVLQLMEQKDVIEKKLQQLKQILDGNGVGMNDSLVDGDGYPRQDIDVYQVRHARHDIICLQNDHKAIMKKIEEGIHLLHSQSSQTAPESSTCLKKDNEIYYPIAKVSFVEPDSPAYLAGLQEDDFILTYGTINYKNFKSLQDIGDLTQHSIGRKIQVTVRRFGVLERLTLVPNRWQGKGLLGCNILPVEHVER</sequence>
<dbReference type="Pfam" id="PF18265">
    <property type="entry name" value="Nas2_N"/>
    <property type="match status" value="1"/>
</dbReference>
<evidence type="ECO:0000259" key="5">
    <source>
        <dbReference type="SMART" id="SM00228"/>
    </source>
</evidence>
<dbReference type="PANTHER" id="PTHR12651:SF1">
    <property type="entry name" value="26S PROTEASOME NON-ATPASE REGULATORY SUBUNIT 9"/>
    <property type="match status" value="1"/>
</dbReference>
<evidence type="ECO:0000313" key="7">
    <source>
        <dbReference type="Proteomes" id="UP001372834"/>
    </source>
</evidence>
<evidence type="ECO:0000256" key="4">
    <source>
        <dbReference type="ARBA" id="ARBA00030007"/>
    </source>
</evidence>
<evidence type="ECO:0000313" key="6">
    <source>
        <dbReference type="EMBL" id="KAK6639540.1"/>
    </source>
</evidence>
<dbReference type="GO" id="GO:0070682">
    <property type="term" value="P:proteasome regulatory particle assembly"/>
    <property type="evidence" value="ECO:0007669"/>
    <property type="project" value="InterPro"/>
</dbReference>
<dbReference type="GO" id="GO:0005737">
    <property type="term" value="C:cytoplasm"/>
    <property type="evidence" value="ECO:0007669"/>
    <property type="project" value="TreeGrafter"/>
</dbReference>
<gene>
    <name evidence="6" type="ORF">RUM43_007813</name>
</gene>
<evidence type="ECO:0000256" key="2">
    <source>
        <dbReference type="ARBA" id="ARBA00014937"/>
    </source>
</evidence>
<dbReference type="FunFam" id="2.30.42.10:FF:000107">
    <property type="entry name" value="26S proteasome non-ATPase regulatory subunit 9"/>
    <property type="match status" value="1"/>
</dbReference>
<accession>A0AAN8S5R8</accession>
<dbReference type="InterPro" id="IPR036034">
    <property type="entry name" value="PDZ_sf"/>
</dbReference>
<reference evidence="6 7" key="1">
    <citation type="submission" date="2023-10" db="EMBL/GenBank/DDBJ databases">
        <title>Genomes of two closely related lineages of the louse Polyplax serrata with different host specificities.</title>
        <authorList>
            <person name="Martinu J."/>
            <person name="Tarabai H."/>
            <person name="Stefka J."/>
            <person name="Hypsa V."/>
        </authorList>
    </citation>
    <scope>NUCLEOTIDE SEQUENCE [LARGE SCALE GENOMIC DNA]</scope>
    <source>
        <strain evidence="6">HR10_N</strain>
    </source>
</reference>
<feature type="domain" description="PDZ" evidence="5">
    <location>
        <begin position="81"/>
        <end position="173"/>
    </location>
</feature>
<dbReference type="InterPro" id="IPR041489">
    <property type="entry name" value="PDZ_6"/>
</dbReference>